<evidence type="ECO:0000313" key="3">
    <source>
        <dbReference type="EnsemblMetazoa" id="G32123.1:cds"/>
    </source>
</evidence>
<dbReference type="PANTHER" id="PTHR25462:SF296">
    <property type="entry name" value="MEIOTIC P26, ISOFORM F"/>
    <property type="match status" value="1"/>
</dbReference>
<dbReference type="CDD" id="cd19756">
    <property type="entry name" value="Bbox2"/>
    <property type="match status" value="1"/>
</dbReference>
<dbReference type="InterPro" id="IPR015943">
    <property type="entry name" value="WD40/YVTN_repeat-like_dom_sf"/>
</dbReference>
<dbReference type="InterPro" id="IPR000315">
    <property type="entry name" value="Znf_B-box"/>
</dbReference>
<sequence length="562" mass="63985">MDPQHSAQDVLRCDQCDALVPKLYCDICHHNLCKNCVGEHLLDESKKHNVVPFKNRRSTVLYPICQKHTTRQCELFCEQCASPICSSCVSSRDHNRHKFLDIFDSLERQREDLQKDLHELETYIYPRYQQMASNIIARKADLCQNSQKLTIDLNKQREIWQQEIETVISNLKSNADEMETKQLGLLNNQEDKISRTISEITQNIVDLKKLLDSSDMCLLVHEYKSRNAEFRKFPPQCKVSLPIFSPLPIDTEQVQKQFGTLSPFSLKTEEHVYVNEDANSDVIPSGSPLLDVPQIRTTINTAIGHSFINSVACLSEEEIWTCGVDSTMKLHNLQGQLLKSIETKSGYVPSDIAVTRDGSLVYTDPDDRTVNMVKNTKPKEVIRQQGWRPRSVCVAMSGDLLVIMLSDDNRRTKVVRYSGSIKKQTIQFNDKGQPLYSSGHAKKCITENKNLDICVSDYMAGSVIVVDQTGNLRFTYNGPPTKRQFDPIGVATDDQSRILTADGNDYRIHIIDLNGKFLRFIDNCHLQNPCDLCVDTKNNLFVAEKRTGKVKKIQYCGSTIIR</sequence>
<dbReference type="EnsemblMetazoa" id="G32123.4">
    <property type="protein sequence ID" value="G32123.4:cds"/>
    <property type="gene ID" value="G32123"/>
</dbReference>
<evidence type="ECO:0000313" key="4">
    <source>
        <dbReference type="Proteomes" id="UP000005408"/>
    </source>
</evidence>
<name>A0A8W8MCD9_MAGGI</name>
<organism evidence="3 4">
    <name type="scientific">Magallana gigas</name>
    <name type="common">Pacific oyster</name>
    <name type="synonym">Crassostrea gigas</name>
    <dbReference type="NCBI Taxonomy" id="29159"/>
    <lineage>
        <taxon>Eukaryota</taxon>
        <taxon>Metazoa</taxon>
        <taxon>Spiralia</taxon>
        <taxon>Lophotrochozoa</taxon>
        <taxon>Mollusca</taxon>
        <taxon>Bivalvia</taxon>
        <taxon>Autobranchia</taxon>
        <taxon>Pteriomorphia</taxon>
        <taxon>Ostreida</taxon>
        <taxon>Ostreoidea</taxon>
        <taxon>Ostreidae</taxon>
        <taxon>Magallana</taxon>
    </lineage>
</organism>
<dbReference type="SMART" id="SM00336">
    <property type="entry name" value="BBOX"/>
    <property type="match status" value="2"/>
</dbReference>
<dbReference type="SUPFAM" id="SSF101898">
    <property type="entry name" value="NHL repeat"/>
    <property type="match status" value="1"/>
</dbReference>
<dbReference type="PANTHER" id="PTHR25462">
    <property type="entry name" value="BONUS, ISOFORM C-RELATED"/>
    <property type="match status" value="1"/>
</dbReference>
<dbReference type="Gene3D" id="2.120.10.30">
    <property type="entry name" value="TolB, C-terminal domain"/>
    <property type="match status" value="1"/>
</dbReference>
<dbReference type="Proteomes" id="UP000005408">
    <property type="component" value="Unassembled WGS sequence"/>
</dbReference>
<dbReference type="OrthoDB" id="153872at2759"/>
<proteinExistence type="predicted"/>
<dbReference type="EnsemblMetazoa" id="G32123.3">
    <property type="protein sequence ID" value="G32123.3:cds"/>
    <property type="gene ID" value="G32123"/>
</dbReference>
<dbReference type="PROSITE" id="PS50119">
    <property type="entry name" value="ZF_BBOX"/>
    <property type="match status" value="2"/>
</dbReference>
<accession>A0A8W8MCD9</accession>
<dbReference type="AlphaFoldDB" id="A0A8W8MCD9"/>
<keyword evidence="1" id="KW-0479">Metal-binding</keyword>
<keyword evidence="4" id="KW-1185">Reference proteome</keyword>
<dbReference type="EnsemblMetazoa" id="G32123.2">
    <property type="protein sequence ID" value="G32123.2:cds"/>
    <property type="gene ID" value="G32123"/>
</dbReference>
<keyword evidence="1" id="KW-0862">Zinc</keyword>
<dbReference type="GO" id="GO:0008270">
    <property type="term" value="F:zinc ion binding"/>
    <property type="evidence" value="ECO:0007669"/>
    <property type="project" value="UniProtKB-KW"/>
</dbReference>
<dbReference type="Gene3D" id="3.30.160.60">
    <property type="entry name" value="Classic Zinc Finger"/>
    <property type="match status" value="1"/>
</dbReference>
<dbReference type="Pfam" id="PF00643">
    <property type="entry name" value="zf-B_box"/>
    <property type="match status" value="1"/>
</dbReference>
<reference evidence="3" key="1">
    <citation type="submission" date="2022-08" db="UniProtKB">
        <authorList>
            <consortium name="EnsemblMetazoa"/>
        </authorList>
    </citation>
    <scope>IDENTIFICATION</scope>
    <source>
        <strain evidence="3">05x7-T-G4-1.051#20</strain>
    </source>
</reference>
<feature type="domain" description="B box-type" evidence="2">
    <location>
        <begin position="64"/>
        <end position="102"/>
    </location>
</feature>
<dbReference type="SUPFAM" id="SSF57845">
    <property type="entry name" value="B-box zinc-binding domain"/>
    <property type="match status" value="1"/>
</dbReference>
<feature type="domain" description="B box-type" evidence="2">
    <location>
        <begin position="8"/>
        <end position="53"/>
    </location>
</feature>
<evidence type="ECO:0000259" key="2">
    <source>
        <dbReference type="PROSITE" id="PS50119"/>
    </source>
</evidence>
<dbReference type="Gene3D" id="2.130.10.10">
    <property type="entry name" value="YVTN repeat-like/Quinoprotein amine dehydrogenase"/>
    <property type="match status" value="1"/>
</dbReference>
<dbReference type="InterPro" id="IPR047153">
    <property type="entry name" value="TRIM45/56/19-like"/>
</dbReference>
<evidence type="ECO:0000256" key="1">
    <source>
        <dbReference type="PROSITE-ProRule" id="PRU00024"/>
    </source>
</evidence>
<dbReference type="InterPro" id="IPR011042">
    <property type="entry name" value="6-blade_b-propeller_TolB-like"/>
</dbReference>
<protein>
    <recommendedName>
        <fullName evidence="2">B box-type domain-containing protein</fullName>
    </recommendedName>
</protein>
<dbReference type="EnsemblMetazoa" id="G32123.1">
    <property type="protein sequence ID" value="G32123.1:cds"/>
    <property type="gene ID" value="G32123"/>
</dbReference>
<keyword evidence="1" id="KW-0863">Zinc-finger</keyword>